<dbReference type="RefSeq" id="WP_114033419.1">
    <property type="nucleotide sequence ID" value="NZ_QOIL01000029.1"/>
</dbReference>
<evidence type="ECO:0000313" key="1">
    <source>
        <dbReference type="EMBL" id="RCG21941.1"/>
    </source>
</evidence>
<evidence type="ECO:0000313" key="2">
    <source>
        <dbReference type="Proteomes" id="UP000253094"/>
    </source>
</evidence>
<name>A0A367EVA5_9ACTN</name>
<organism evidence="1 2">
    <name type="scientific">Sphaerisporangium album</name>
    <dbReference type="NCBI Taxonomy" id="509200"/>
    <lineage>
        <taxon>Bacteria</taxon>
        <taxon>Bacillati</taxon>
        <taxon>Actinomycetota</taxon>
        <taxon>Actinomycetes</taxon>
        <taxon>Streptosporangiales</taxon>
        <taxon>Streptosporangiaceae</taxon>
        <taxon>Sphaerisporangium</taxon>
    </lineage>
</organism>
<dbReference type="OrthoDB" id="4279539at2"/>
<protein>
    <submittedName>
        <fullName evidence="1">Uncharacterized protein</fullName>
    </submittedName>
</protein>
<proteinExistence type="predicted"/>
<accession>A0A367EVA5</accession>
<gene>
    <name evidence="1" type="ORF">DQ384_36390</name>
</gene>
<comment type="caution">
    <text evidence="1">The sequence shown here is derived from an EMBL/GenBank/DDBJ whole genome shotgun (WGS) entry which is preliminary data.</text>
</comment>
<dbReference type="AlphaFoldDB" id="A0A367EVA5"/>
<sequence>MTTPPWKWWDRSRVLISQVRSVTGDLERDTLLAALVAIEHRMGHRRGWDQPARLWTLHLADVDSGAIEARTMPPRTWQSGHHRNPADALMAHAARLPDPPAGAPMVRFADSPDGLAGVAFMAEGFSVPPALLTAEQRTRAADGERVALDHPERTEIRTLTAVDINGRVYHVQRFRDEDPTARTQDTDRGRVPWALGRIAAQFRPTERKES</sequence>
<dbReference type="Proteomes" id="UP000253094">
    <property type="component" value="Unassembled WGS sequence"/>
</dbReference>
<reference evidence="1 2" key="1">
    <citation type="submission" date="2018-06" db="EMBL/GenBank/DDBJ databases">
        <title>Sphaerisporangium craniellae sp. nov., isolated from a marine sponge in the South China Sea.</title>
        <authorList>
            <person name="Li L."/>
        </authorList>
    </citation>
    <scope>NUCLEOTIDE SEQUENCE [LARGE SCALE GENOMIC DNA]</scope>
    <source>
        <strain evidence="1 2">CCTCC AA 208026</strain>
    </source>
</reference>
<keyword evidence="2" id="KW-1185">Reference proteome</keyword>
<dbReference type="EMBL" id="QOIL01000029">
    <property type="protein sequence ID" value="RCG21941.1"/>
    <property type="molecule type" value="Genomic_DNA"/>
</dbReference>